<comment type="caution">
    <text evidence="8">The sequence shown here is derived from an EMBL/GenBank/DDBJ whole genome shotgun (WGS) entry which is preliminary data.</text>
</comment>
<dbReference type="CDD" id="cd08839">
    <property type="entry name" value="ArfGap_SMAP"/>
    <property type="match status" value="1"/>
</dbReference>
<dbReference type="InterPro" id="IPR038508">
    <property type="entry name" value="ArfGAP_dom_sf"/>
</dbReference>
<evidence type="ECO:0000259" key="7">
    <source>
        <dbReference type="PROSITE" id="PS50115"/>
    </source>
</evidence>
<evidence type="ECO:0000256" key="6">
    <source>
        <dbReference type="SAM" id="MobiDB-lite"/>
    </source>
</evidence>
<dbReference type="PROSITE" id="PS50115">
    <property type="entry name" value="ARFGAP"/>
    <property type="match status" value="1"/>
</dbReference>
<dbReference type="InterPro" id="IPR001164">
    <property type="entry name" value="ArfGAP_dom"/>
</dbReference>
<reference evidence="8" key="1">
    <citation type="submission" date="2021-03" db="EMBL/GenBank/DDBJ databases">
        <title>Evolutionary innovations through gain and loss of genes in the ectomycorrhizal Boletales.</title>
        <authorList>
            <person name="Wu G."/>
            <person name="Miyauchi S."/>
            <person name="Morin E."/>
            <person name="Yang Z.-L."/>
            <person name="Xu J."/>
            <person name="Martin F.M."/>
        </authorList>
    </citation>
    <scope>NUCLEOTIDE SEQUENCE</scope>
    <source>
        <strain evidence="8">BR01</strain>
    </source>
</reference>
<dbReference type="GO" id="GO:0005096">
    <property type="term" value="F:GTPase activator activity"/>
    <property type="evidence" value="ECO:0007669"/>
    <property type="project" value="UniProtKB-KW"/>
</dbReference>
<accession>A0A8I2YKB1</accession>
<dbReference type="EMBL" id="JAGFBS010000023">
    <property type="protein sequence ID" value="KAG6373217.1"/>
    <property type="molecule type" value="Genomic_DNA"/>
</dbReference>
<keyword evidence="3 5" id="KW-0863">Zinc-finger</keyword>
<dbReference type="InterPro" id="IPR051718">
    <property type="entry name" value="ARF_GTPase-activating"/>
</dbReference>
<evidence type="ECO:0000256" key="3">
    <source>
        <dbReference type="ARBA" id="ARBA00022771"/>
    </source>
</evidence>
<dbReference type="OrthoDB" id="10266696at2759"/>
<dbReference type="GO" id="GO:0008270">
    <property type="term" value="F:zinc ion binding"/>
    <property type="evidence" value="ECO:0007669"/>
    <property type="project" value="UniProtKB-KW"/>
</dbReference>
<dbReference type="InterPro" id="IPR037278">
    <property type="entry name" value="ARFGAP/RecO"/>
</dbReference>
<dbReference type="AlphaFoldDB" id="A0A8I2YKB1"/>
<feature type="domain" description="Arf-GAP" evidence="7">
    <location>
        <begin position="13"/>
        <end position="148"/>
    </location>
</feature>
<dbReference type="GO" id="GO:0005737">
    <property type="term" value="C:cytoplasm"/>
    <property type="evidence" value="ECO:0007669"/>
    <property type="project" value="TreeGrafter"/>
</dbReference>
<dbReference type="PRINTS" id="PR00405">
    <property type="entry name" value="REVINTRACTNG"/>
</dbReference>
<dbReference type="SUPFAM" id="SSF57863">
    <property type="entry name" value="ArfGap/RecO-like zinc finger"/>
    <property type="match status" value="1"/>
</dbReference>
<name>A0A8I2YKB1_9AGAM</name>
<keyword evidence="1" id="KW-0343">GTPase activation</keyword>
<evidence type="ECO:0000313" key="9">
    <source>
        <dbReference type="Proteomes" id="UP000683000"/>
    </source>
</evidence>
<dbReference type="SMART" id="SM00105">
    <property type="entry name" value="ArfGap"/>
    <property type="match status" value="1"/>
</dbReference>
<dbReference type="Gene3D" id="1.10.220.150">
    <property type="entry name" value="Arf GTPase activating protein"/>
    <property type="match status" value="1"/>
</dbReference>
<dbReference type="PANTHER" id="PTHR45705">
    <property type="entry name" value="FI20236P1"/>
    <property type="match status" value="1"/>
</dbReference>
<keyword evidence="2" id="KW-0479">Metal-binding</keyword>
<protein>
    <recommendedName>
        <fullName evidence="7">Arf-GAP domain-containing protein</fullName>
    </recommendedName>
</protein>
<feature type="compositionally biased region" description="Low complexity" evidence="6">
    <location>
        <begin position="233"/>
        <end position="254"/>
    </location>
</feature>
<dbReference type="InterPro" id="IPR044732">
    <property type="entry name" value="ArfGAP_SMAP1-like"/>
</dbReference>
<evidence type="ECO:0000256" key="2">
    <source>
        <dbReference type="ARBA" id="ARBA00022723"/>
    </source>
</evidence>
<evidence type="ECO:0000313" key="8">
    <source>
        <dbReference type="EMBL" id="KAG6373217.1"/>
    </source>
</evidence>
<dbReference type="Pfam" id="PF01412">
    <property type="entry name" value="ArfGap"/>
    <property type="match status" value="1"/>
</dbReference>
<evidence type="ECO:0000256" key="5">
    <source>
        <dbReference type="PROSITE-ProRule" id="PRU00288"/>
    </source>
</evidence>
<dbReference type="Proteomes" id="UP000683000">
    <property type="component" value="Unassembled WGS sequence"/>
</dbReference>
<evidence type="ECO:0000256" key="1">
    <source>
        <dbReference type="ARBA" id="ARBA00022468"/>
    </source>
</evidence>
<organism evidence="8 9">
    <name type="scientific">Boletus reticuloceps</name>
    <dbReference type="NCBI Taxonomy" id="495285"/>
    <lineage>
        <taxon>Eukaryota</taxon>
        <taxon>Fungi</taxon>
        <taxon>Dikarya</taxon>
        <taxon>Basidiomycota</taxon>
        <taxon>Agaricomycotina</taxon>
        <taxon>Agaricomycetes</taxon>
        <taxon>Agaricomycetidae</taxon>
        <taxon>Boletales</taxon>
        <taxon>Boletineae</taxon>
        <taxon>Boletaceae</taxon>
        <taxon>Boletoideae</taxon>
        <taxon>Boletus</taxon>
    </lineage>
</organism>
<dbReference type="FunFam" id="1.10.220.150:FF:000009">
    <property type="entry name" value="stromal membrane-associated protein 1 isoform X1"/>
    <property type="match status" value="1"/>
</dbReference>
<dbReference type="PANTHER" id="PTHR45705:SF14">
    <property type="entry name" value="ARF-GAP DOMAIN-CONTAINING PROTEIN"/>
    <property type="match status" value="1"/>
</dbReference>
<keyword evidence="9" id="KW-1185">Reference proteome</keyword>
<gene>
    <name evidence="8" type="ORF">JVT61DRAFT_6842</name>
</gene>
<proteinExistence type="predicted"/>
<sequence>MYKPDKATTERNARILRELVKQPDNKLCADCKRNGEHTTTVLDPVFPHGRPDPRWASWNLGVYLCIRCSGIHRGMGTHISRVKSIDLDMWTPEQMESIQRWGNCRANMYWEAHLKAGHVPLDHKMESFIRSKYESRRWAMDGPPPSDPSVLDKPAESASNGAPASADAALFDTSPAPGRPAHAPTASLSAARPVSPSVHTPSTFRQNTAHSYSQSRQLLSAAVAGRVQVPAAPSQSSSESQPQPQSQPLQQQQQKVQDDLFSLDFHAPPVSKPTPPQLPTKDVKQDILSLFAAAPAPTPVPAAPAQQAIQPSNAFGQFASHSSRGALGGVSGAQTYGHAQAQPSIDVMGTTGSGTGLWGASASSGWNGNAALANNTTNVWGAPANPGTNTTTNAFGNTSSMFNALNTTDIWGGRAGTATVQTQANGGHGLFATPSAPASKKDDMFGDLWGDFK</sequence>
<feature type="compositionally biased region" description="Polar residues" evidence="6">
    <location>
        <begin position="197"/>
        <end position="218"/>
    </location>
</feature>
<feature type="region of interest" description="Disordered" evidence="6">
    <location>
        <begin position="138"/>
        <end position="256"/>
    </location>
</feature>
<evidence type="ECO:0000256" key="4">
    <source>
        <dbReference type="ARBA" id="ARBA00022833"/>
    </source>
</evidence>
<keyword evidence="4" id="KW-0862">Zinc</keyword>
<feature type="compositionally biased region" description="Low complexity" evidence="6">
    <location>
        <begin position="157"/>
        <end position="169"/>
    </location>
</feature>